<dbReference type="Proteomes" id="UP001065174">
    <property type="component" value="Chromosome"/>
</dbReference>
<feature type="signal peptide" evidence="1">
    <location>
        <begin position="1"/>
        <end position="20"/>
    </location>
</feature>
<dbReference type="RefSeq" id="WP_262309767.1">
    <property type="nucleotide sequence ID" value="NZ_CP106679.1"/>
</dbReference>
<dbReference type="PROSITE" id="PS51257">
    <property type="entry name" value="PROKAR_LIPOPROTEIN"/>
    <property type="match status" value="1"/>
</dbReference>
<name>A0ABY6CP92_9BACT</name>
<evidence type="ECO:0000313" key="2">
    <source>
        <dbReference type="EMBL" id="UXP32331.1"/>
    </source>
</evidence>
<keyword evidence="3" id="KW-1185">Reference proteome</keyword>
<reference evidence="2" key="1">
    <citation type="submission" date="2022-09" db="EMBL/GenBank/DDBJ databases">
        <title>Comparative genomics and taxonomic characterization of three novel marine species of genus Reichenbachiella exhibiting antioxidant and polysaccharide degradation activities.</title>
        <authorList>
            <person name="Muhammad N."/>
            <person name="Lee Y.-J."/>
            <person name="Ko J."/>
            <person name="Kim S.-G."/>
        </authorList>
    </citation>
    <scope>NUCLEOTIDE SEQUENCE</scope>
    <source>
        <strain evidence="2">BKB1-1</strain>
    </source>
</reference>
<protein>
    <recommendedName>
        <fullName evidence="4">Lipoprotein</fullName>
    </recommendedName>
</protein>
<evidence type="ECO:0000313" key="3">
    <source>
        <dbReference type="Proteomes" id="UP001065174"/>
    </source>
</evidence>
<accession>A0ABY6CP92</accession>
<keyword evidence="1" id="KW-0732">Signal</keyword>
<proteinExistence type="predicted"/>
<feature type="chain" id="PRO_5045818579" description="Lipoprotein" evidence="1">
    <location>
        <begin position="21"/>
        <end position="215"/>
    </location>
</feature>
<dbReference type="EMBL" id="CP106679">
    <property type="protein sequence ID" value="UXP32331.1"/>
    <property type="molecule type" value="Genomic_DNA"/>
</dbReference>
<evidence type="ECO:0008006" key="4">
    <source>
        <dbReference type="Google" id="ProtNLM"/>
    </source>
</evidence>
<organism evidence="2 3">
    <name type="scientific">Reichenbachiella agarivorans</name>
    <dbReference type="NCBI Taxonomy" id="2979464"/>
    <lineage>
        <taxon>Bacteria</taxon>
        <taxon>Pseudomonadati</taxon>
        <taxon>Bacteroidota</taxon>
        <taxon>Cytophagia</taxon>
        <taxon>Cytophagales</taxon>
        <taxon>Reichenbachiellaceae</taxon>
        <taxon>Reichenbachiella</taxon>
    </lineage>
</organism>
<gene>
    <name evidence="2" type="ORF">N6H18_18490</name>
</gene>
<sequence length="215" mass="23821">MKKSIAYMPLSLAFSLVILVGCGSKNETTTDPVVAEFLEPDSYFEKAIVSFDQGDSLLAVAQIDSAIAFIASVEVKSDTVHTDIIEFSISDLTGLSQRIISGTITSSDQMKDTFSDIDRSLGMYHLHVIEAWILNETNDQESIERMHRALTRTSYALAHADLRLTDDELQELSKAKADVQAAEKATLPLWKRIKATIEVFNQRMDDNSNSLDGTL</sequence>
<evidence type="ECO:0000256" key="1">
    <source>
        <dbReference type="SAM" id="SignalP"/>
    </source>
</evidence>